<dbReference type="EMBL" id="BMMF01000007">
    <property type="protein sequence ID" value="GGK37777.1"/>
    <property type="molecule type" value="Genomic_DNA"/>
</dbReference>
<dbReference type="AlphaFoldDB" id="A0A917QA23"/>
<evidence type="ECO:0008006" key="4">
    <source>
        <dbReference type="Google" id="ProtNLM"/>
    </source>
</evidence>
<organism evidence="2 3">
    <name type="scientific">Salinarimonas ramus</name>
    <dbReference type="NCBI Taxonomy" id="690164"/>
    <lineage>
        <taxon>Bacteria</taxon>
        <taxon>Pseudomonadati</taxon>
        <taxon>Pseudomonadota</taxon>
        <taxon>Alphaproteobacteria</taxon>
        <taxon>Hyphomicrobiales</taxon>
        <taxon>Salinarimonadaceae</taxon>
        <taxon>Salinarimonas</taxon>
    </lineage>
</organism>
<dbReference type="Pfam" id="PF06698">
    <property type="entry name" value="DUF1192"/>
    <property type="match status" value="1"/>
</dbReference>
<dbReference type="RefSeq" id="WP_188913648.1">
    <property type="nucleotide sequence ID" value="NZ_BMMF01000007.1"/>
</dbReference>
<gene>
    <name evidence="2" type="ORF">GCM10011322_26040</name>
</gene>
<comment type="caution">
    <text evidence="2">The sequence shown here is derived from an EMBL/GenBank/DDBJ whole genome shotgun (WGS) entry which is preliminary data.</text>
</comment>
<evidence type="ECO:0000313" key="3">
    <source>
        <dbReference type="Proteomes" id="UP000600449"/>
    </source>
</evidence>
<reference evidence="2 3" key="1">
    <citation type="journal article" date="2014" name="Int. J. Syst. Evol. Microbiol.">
        <title>Complete genome sequence of Corynebacterium casei LMG S-19264T (=DSM 44701T), isolated from a smear-ripened cheese.</title>
        <authorList>
            <consortium name="US DOE Joint Genome Institute (JGI-PGF)"/>
            <person name="Walter F."/>
            <person name="Albersmeier A."/>
            <person name="Kalinowski J."/>
            <person name="Ruckert C."/>
        </authorList>
    </citation>
    <scope>NUCLEOTIDE SEQUENCE [LARGE SCALE GENOMIC DNA]</scope>
    <source>
        <strain evidence="2 3">CGMCC 1.9161</strain>
    </source>
</reference>
<dbReference type="Proteomes" id="UP000600449">
    <property type="component" value="Unassembled WGS sequence"/>
</dbReference>
<protein>
    <recommendedName>
        <fullName evidence="4">DUF1192 domain-containing protein</fullName>
    </recommendedName>
</protein>
<keyword evidence="3" id="KW-1185">Reference proteome</keyword>
<accession>A0A917QA23</accession>
<proteinExistence type="predicted"/>
<dbReference type="InterPro" id="IPR009579">
    <property type="entry name" value="DUF1192"/>
</dbReference>
<evidence type="ECO:0000313" key="2">
    <source>
        <dbReference type="EMBL" id="GGK37777.1"/>
    </source>
</evidence>
<sequence length="68" mass="7590">MSIDPFGEELPRPRPDTHVIGQDLAHLSIEELDERIAAMETEIGRLRQAKAKKQDSRSAADAFFKPAS</sequence>
<feature type="region of interest" description="Disordered" evidence="1">
    <location>
        <begin position="47"/>
        <end position="68"/>
    </location>
</feature>
<name>A0A917QA23_9HYPH</name>
<evidence type="ECO:0000256" key="1">
    <source>
        <dbReference type="SAM" id="MobiDB-lite"/>
    </source>
</evidence>